<protein>
    <recommendedName>
        <fullName evidence="4">ABC-type transport auxiliary lipoprotein component domain-containing protein</fullName>
    </recommendedName>
</protein>
<evidence type="ECO:0000313" key="2">
    <source>
        <dbReference type="EMBL" id="MZQ89865.1"/>
    </source>
</evidence>
<accession>A0A6L8VHS0</accession>
<dbReference type="InterPro" id="IPR046705">
    <property type="entry name" value="DUF6778"/>
</dbReference>
<name>A0A6L8VHS0_9RHOB</name>
<gene>
    <name evidence="2" type="ORF">GS660_12270</name>
</gene>
<dbReference type="OrthoDB" id="7836640at2"/>
<feature type="chain" id="PRO_5026710421" description="ABC-type transport auxiliary lipoprotein component domain-containing protein" evidence="1">
    <location>
        <begin position="21"/>
        <end position="223"/>
    </location>
</feature>
<sequence>MTKFPSLVALAAALALSACVGSDVSSRSAATPLAGPAEPARSLVIAQPLYTVQAVRVTVPRTLKVSEANMFYPIADIVWRGDPRGDRHAQVEALMTAALTEGTRTMRVGPAVVVEVDLRRFHSLTEKAKFTTGGVHAIRFVLTVRDAQTGAVLDGPRMVNADFKAWGGKRAFEAEARGLTDKVLISEQLKSVILRELSAPVGSGAPALVSQAPLRPADVMLQN</sequence>
<proteinExistence type="predicted"/>
<dbReference type="AlphaFoldDB" id="A0A6L8VHS0"/>
<dbReference type="Pfam" id="PF20569">
    <property type="entry name" value="DUF6778"/>
    <property type="match status" value="1"/>
</dbReference>
<dbReference type="EMBL" id="WWNR01000007">
    <property type="protein sequence ID" value="MZQ89865.1"/>
    <property type="molecule type" value="Genomic_DNA"/>
</dbReference>
<dbReference type="PROSITE" id="PS51257">
    <property type="entry name" value="PROKAR_LIPOPROTEIN"/>
    <property type="match status" value="1"/>
</dbReference>
<reference evidence="2 3" key="1">
    <citation type="submission" date="2020-01" db="EMBL/GenBank/DDBJ databases">
        <title>Frigidibacter albus SP32T (=CGMCC 1.13995T).</title>
        <authorList>
            <person name="Liao X."/>
        </authorList>
    </citation>
    <scope>NUCLEOTIDE SEQUENCE [LARGE SCALE GENOMIC DNA]</scope>
    <source>
        <strain evidence="2 3">SP32</strain>
    </source>
</reference>
<comment type="caution">
    <text evidence="2">The sequence shown here is derived from an EMBL/GenBank/DDBJ whole genome shotgun (WGS) entry which is preliminary data.</text>
</comment>
<feature type="signal peptide" evidence="1">
    <location>
        <begin position="1"/>
        <end position="20"/>
    </location>
</feature>
<evidence type="ECO:0008006" key="4">
    <source>
        <dbReference type="Google" id="ProtNLM"/>
    </source>
</evidence>
<dbReference type="Proteomes" id="UP000477083">
    <property type="component" value="Unassembled WGS sequence"/>
</dbReference>
<keyword evidence="1" id="KW-0732">Signal</keyword>
<evidence type="ECO:0000256" key="1">
    <source>
        <dbReference type="SAM" id="SignalP"/>
    </source>
</evidence>
<organism evidence="2 3">
    <name type="scientific">Frigidibacter albus</name>
    <dbReference type="NCBI Taxonomy" id="1465486"/>
    <lineage>
        <taxon>Bacteria</taxon>
        <taxon>Pseudomonadati</taxon>
        <taxon>Pseudomonadota</taxon>
        <taxon>Alphaproteobacteria</taxon>
        <taxon>Rhodobacterales</taxon>
        <taxon>Paracoccaceae</taxon>
        <taxon>Frigidibacter</taxon>
    </lineage>
</organism>
<keyword evidence="3" id="KW-1185">Reference proteome</keyword>
<evidence type="ECO:0000313" key="3">
    <source>
        <dbReference type="Proteomes" id="UP000477083"/>
    </source>
</evidence>
<dbReference type="RefSeq" id="WP_161346884.1">
    <property type="nucleotide sequence ID" value="NZ_BMGW01000007.1"/>
</dbReference>